<dbReference type="AlphaFoldDB" id="A8G6S5"/>
<protein>
    <submittedName>
        <fullName evidence="1">Uncharacterized protein</fullName>
    </submittedName>
</protein>
<name>A8G6S5_PROM2</name>
<reference evidence="1 2" key="1">
    <citation type="journal article" date="2007" name="PLoS Genet.">
        <title>Patterns and implications of gene gain and loss in the evolution of Prochlorococcus.</title>
        <authorList>
            <person name="Kettler G.C."/>
            <person name="Martiny A.C."/>
            <person name="Huang K."/>
            <person name="Zucker J."/>
            <person name="Coleman M.L."/>
            <person name="Rodrigue S."/>
            <person name="Chen F."/>
            <person name="Lapidus A."/>
            <person name="Ferriera S."/>
            <person name="Johnson J."/>
            <person name="Steglich C."/>
            <person name="Church G.M."/>
            <person name="Richardson P."/>
            <person name="Chisholm S.W."/>
        </authorList>
    </citation>
    <scope>NUCLEOTIDE SEQUENCE [LARGE SCALE GENOMIC DNA]</scope>
    <source>
        <strain evidence="1 2">MIT 9215</strain>
    </source>
</reference>
<proteinExistence type="predicted"/>
<evidence type="ECO:0000313" key="2">
    <source>
        <dbReference type="Proteomes" id="UP000002014"/>
    </source>
</evidence>
<dbReference type="HOGENOM" id="CLU_679458_0_0_3"/>
<gene>
    <name evidence="1" type="ordered locus">P9215_16931</name>
</gene>
<organism evidence="1 2">
    <name type="scientific">Prochlorococcus marinus (strain MIT 9215)</name>
    <dbReference type="NCBI Taxonomy" id="93060"/>
    <lineage>
        <taxon>Bacteria</taxon>
        <taxon>Bacillati</taxon>
        <taxon>Cyanobacteriota</taxon>
        <taxon>Cyanophyceae</taxon>
        <taxon>Synechococcales</taxon>
        <taxon>Prochlorococcaceae</taxon>
        <taxon>Prochlorococcus</taxon>
    </lineage>
</organism>
<accession>A8G6S5</accession>
<dbReference type="KEGG" id="pmh:P9215_16931"/>
<dbReference type="Proteomes" id="UP000002014">
    <property type="component" value="Chromosome"/>
</dbReference>
<dbReference type="STRING" id="93060.P9215_16931"/>
<dbReference type="EMBL" id="CP000825">
    <property type="protein sequence ID" value="ABV51306.1"/>
    <property type="molecule type" value="Genomic_DNA"/>
</dbReference>
<sequence>MTKLSSLCIIGKKDIMPINEEDFLKQVEYEIRVGELKKLVSLKKTAAIRNFEIARVKLNKAIENLKNVKSIQEQVSSISEEKKQRIMDKYLNEGVSLDKLAISYKIKKTLIMEIIEKHLPERKRIRSYSDSPIINSIKENTSLVMLGPYRGDLERILWRCENGHKFEASPKNVGRRGKRACPLCAFNETNRWNKNFHQFKNARFFGTEANLVEGATFELDTGKFKKQLNLRLKEESQRQLSELYEYWKGKGNFKFLNIETNNAQIFSSTVSFSKFILETALEHLNIDYENEKQIDLLALWISKKRIQIPEIKEKWIKLKNYKLEDWTLHSKELDDYIKSLNIFSKEELFNEAMTDWVGINKDIFEIIWPVAIKRSHLIPDEIKENTETDLDLKMRRLKDLYGKND</sequence>
<evidence type="ECO:0000313" key="1">
    <source>
        <dbReference type="EMBL" id="ABV51306.1"/>
    </source>
</evidence>
<dbReference type="RefSeq" id="WP_012008337.1">
    <property type="nucleotide sequence ID" value="NC_009840.1"/>
</dbReference>